<feature type="compositionally biased region" description="Pro residues" evidence="1">
    <location>
        <begin position="64"/>
        <end position="74"/>
    </location>
</feature>
<accession>A0A139A1U9</accession>
<organism evidence="3 4">
    <name type="scientific">Gonapodya prolifera (strain JEL478)</name>
    <name type="common">Monoblepharis prolifera</name>
    <dbReference type="NCBI Taxonomy" id="1344416"/>
    <lineage>
        <taxon>Eukaryota</taxon>
        <taxon>Fungi</taxon>
        <taxon>Fungi incertae sedis</taxon>
        <taxon>Chytridiomycota</taxon>
        <taxon>Chytridiomycota incertae sedis</taxon>
        <taxon>Monoblepharidomycetes</taxon>
        <taxon>Monoblepharidales</taxon>
        <taxon>Gonapodyaceae</taxon>
        <taxon>Gonapodya</taxon>
    </lineage>
</organism>
<feature type="chain" id="PRO_5007295884" description="Secreted protein" evidence="2">
    <location>
        <begin position="26"/>
        <end position="74"/>
    </location>
</feature>
<evidence type="ECO:0000256" key="2">
    <source>
        <dbReference type="SAM" id="SignalP"/>
    </source>
</evidence>
<feature type="region of interest" description="Disordered" evidence="1">
    <location>
        <begin position="51"/>
        <end position="74"/>
    </location>
</feature>
<dbReference type="EMBL" id="KQ965816">
    <property type="protein sequence ID" value="KXS10721.1"/>
    <property type="molecule type" value="Genomic_DNA"/>
</dbReference>
<sequence>MTGGAIISSFARILCLGGTTAATWARTGIEELRRIVSTGRVFSTGSVKLTNHGGKCSPSLWNTAPPPPNQQPGE</sequence>
<evidence type="ECO:0000313" key="3">
    <source>
        <dbReference type="EMBL" id="KXS10721.1"/>
    </source>
</evidence>
<reference evidence="3 4" key="1">
    <citation type="journal article" date="2015" name="Genome Biol. Evol.">
        <title>Phylogenomic analyses indicate that early fungi evolved digesting cell walls of algal ancestors of land plants.</title>
        <authorList>
            <person name="Chang Y."/>
            <person name="Wang S."/>
            <person name="Sekimoto S."/>
            <person name="Aerts A.L."/>
            <person name="Choi C."/>
            <person name="Clum A."/>
            <person name="LaButti K.M."/>
            <person name="Lindquist E.A."/>
            <person name="Yee Ngan C."/>
            <person name="Ohm R.A."/>
            <person name="Salamov A.A."/>
            <person name="Grigoriev I.V."/>
            <person name="Spatafora J.W."/>
            <person name="Berbee M.L."/>
        </authorList>
    </citation>
    <scope>NUCLEOTIDE SEQUENCE [LARGE SCALE GENOMIC DNA]</scope>
    <source>
        <strain evidence="3 4">JEL478</strain>
    </source>
</reference>
<dbReference type="AlphaFoldDB" id="A0A139A1U9"/>
<feature type="signal peptide" evidence="2">
    <location>
        <begin position="1"/>
        <end position="25"/>
    </location>
</feature>
<evidence type="ECO:0008006" key="5">
    <source>
        <dbReference type="Google" id="ProtNLM"/>
    </source>
</evidence>
<proteinExistence type="predicted"/>
<keyword evidence="4" id="KW-1185">Reference proteome</keyword>
<evidence type="ECO:0000313" key="4">
    <source>
        <dbReference type="Proteomes" id="UP000070544"/>
    </source>
</evidence>
<keyword evidence="2" id="KW-0732">Signal</keyword>
<protein>
    <recommendedName>
        <fullName evidence="5">Secreted protein</fullName>
    </recommendedName>
</protein>
<gene>
    <name evidence="3" type="ORF">M427DRAFT_61670</name>
</gene>
<name>A0A139A1U9_GONPJ</name>
<dbReference type="Proteomes" id="UP000070544">
    <property type="component" value="Unassembled WGS sequence"/>
</dbReference>
<evidence type="ECO:0000256" key="1">
    <source>
        <dbReference type="SAM" id="MobiDB-lite"/>
    </source>
</evidence>